<dbReference type="KEGG" id="ncb:C0V82_01980"/>
<accession>A0A2K9NGD2</accession>
<protein>
    <submittedName>
        <fullName evidence="5">Alkene reductase</fullName>
    </submittedName>
</protein>
<dbReference type="InterPro" id="IPR001155">
    <property type="entry name" value="OxRdtase_FMN_N"/>
</dbReference>
<organism evidence="5 6">
    <name type="scientific">Niveispirillum cyanobacteriorum</name>
    <dbReference type="NCBI Taxonomy" id="1612173"/>
    <lineage>
        <taxon>Bacteria</taxon>
        <taxon>Pseudomonadati</taxon>
        <taxon>Pseudomonadota</taxon>
        <taxon>Alphaproteobacteria</taxon>
        <taxon>Rhodospirillales</taxon>
        <taxon>Azospirillaceae</taxon>
        <taxon>Niveispirillum</taxon>
    </lineage>
</organism>
<dbReference type="EMBL" id="CP025611">
    <property type="protein sequence ID" value="AUN31596.1"/>
    <property type="molecule type" value="Genomic_DNA"/>
</dbReference>
<sequence length="366" mass="39050">MMSKPDLLSPFMLGDVELPNRVIMAPMTRSRAGKGDVATAATAKYYVQRASAGLLITEGTQVSQQGQGYAFTPGIYSPEQVAGWRGVTDAVHAAGGRIAAQLWHVGRLSHRVLQPGGALPVAPSALKPDGQAFTPQGMLDYETPRALETDEIAGIVADFAKAAENAKSAGFDAVELHGANGYLIDQFIRSGTNLRTDRYGGSVENRNRFMLEVVAAVTDVLGSGRVGIRFSPNGAYHNMSDSDPAATFGYAAEQLNRFNLAFLHVIEPLVDDHNMSPPPGAKRVAGLLRQTFKGPFILNGGITREVGDRLIADGAADAIAFGVPYIANPDLVERFRRNAPLATADRATFYGGDERGYLDYPALNAA</sequence>
<feature type="domain" description="NADH:flavin oxidoreductase/NADH oxidase N-terminal" evidence="4">
    <location>
        <begin position="7"/>
        <end position="340"/>
    </location>
</feature>
<evidence type="ECO:0000256" key="3">
    <source>
        <dbReference type="ARBA" id="ARBA00023002"/>
    </source>
</evidence>
<gene>
    <name evidence="5" type="ORF">C0V82_01980</name>
</gene>
<keyword evidence="3" id="KW-0560">Oxidoreductase</keyword>
<dbReference type="GO" id="GO:0010181">
    <property type="term" value="F:FMN binding"/>
    <property type="evidence" value="ECO:0007669"/>
    <property type="project" value="InterPro"/>
</dbReference>
<dbReference type="Proteomes" id="UP000234752">
    <property type="component" value="Chromosome eg_1"/>
</dbReference>
<dbReference type="GO" id="GO:0005829">
    <property type="term" value="C:cytosol"/>
    <property type="evidence" value="ECO:0007669"/>
    <property type="project" value="UniProtKB-ARBA"/>
</dbReference>
<evidence type="ECO:0000259" key="4">
    <source>
        <dbReference type="Pfam" id="PF00724"/>
    </source>
</evidence>
<dbReference type="PANTHER" id="PTHR22893">
    <property type="entry name" value="NADH OXIDOREDUCTASE-RELATED"/>
    <property type="match status" value="1"/>
</dbReference>
<comment type="cofactor">
    <cofactor evidence="1">
        <name>FMN</name>
        <dbReference type="ChEBI" id="CHEBI:58210"/>
    </cofactor>
</comment>
<dbReference type="Gene3D" id="3.20.20.70">
    <property type="entry name" value="Aldolase class I"/>
    <property type="match status" value="1"/>
</dbReference>
<dbReference type="Pfam" id="PF00724">
    <property type="entry name" value="Oxidored_FMN"/>
    <property type="match status" value="1"/>
</dbReference>
<evidence type="ECO:0000313" key="5">
    <source>
        <dbReference type="EMBL" id="AUN31596.1"/>
    </source>
</evidence>
<keyword evidence="6" id="KW-1185">Reference proteome</keyword>
<proteinExistence type="inferred from homology"/>
<reference evidence="5 6" key="1">
    <citation type="submission" date="2017-12" db="EMBL/GenBank/DDBJ databases">
        <title>Genomes of bacteria within cyanobacterial aggregates.</title>
        <authorList>
            <person name="Cai H."/>
        </authorList>
    </citation>
    <scope>NUCLEOTIDE SEQUENCE [LARGE SCALE GENOMIC DNA]</scope>
    <source>
        <strain evidence="5 6">TH16</strain>
    </source>
</reference>
<dbReference type="CDD" id="cd02933">
    <property type="entry name" value="OYE_like_FMN"/>
    <property type="match status" value="1"/>
</dbReference>
<evidence type="ECO:0000256" key="1">
    <source>
        <dbReference type="ARBA" id="ARBA00001917"/>
    </source>
</evidence>
<comment type="similarity">
    <text evidence="2">Belongs to the NADH:flavin oxidoreductase/NADH oxidase family.</text>
</comment>
<dbReference type="PANTHER" id="PTHR22893:SF91">
    <property type="entry name" value="NADPH DEHYDROGENASE 2-RELATED"/>
    <property type="match status" value="1"/>
</dbReference>
<dbReference type="SUPFAM" id="SSF51395">
    <property type="entry name" value="FMN-linked oxidoreductases"/>
    <property type="match status" value="1"/>
</dbReference>
<evidence type="ECO:0000313" key="6">
    <source>
        <dbReference type="Proteomes" id="UP000234752"/>
    </source>
</evidence>
<evidence type="ECO:0000256" key="2">
    <source>
        <dbReference type="ARBA" id="ARBA00005979"/>
    </source>
</evidence>
<dbReference type="InterPro" id="IPR013785">
    <property type="entry name" value="Aldolase_TIM"/>
</dbReference>
<dbReference type="FunFam" id="3.20.20.70:FF:000059">
    <property type="entry name" value="N-ethylmaleimide reductase, FMN-linked"/>
    <property type="match status" value="1"/>
</dbReference>
<dbReference type="AlphaFoldDB" id="A0A2K9NGD2"/>
<name>A0A2K9NGD2_9PROT</name>
<dbReference type="GO" id="GO:0016628">
    <property type="term" value="F:oxidoreductase activity, acting on the CH-CH group of donors, NAD or NADP as acceptor"/>
    <property type="evidence" value="ECO:0007669"/>
    <property type="project" value="UniProtKB-ARBA"/>
</dbReference>
<dbReference type="InterPro" id="IPR045247">
    <property type="entry name" value="Oye-like"/>
</dbReference>